<dbReference type="OrthoDB" id="4062651at2759"/>
<dbReference type="AlphaFoldDB" id="A0A7R9BJL0"/>
<comment type="similarity">
    <text evidence="3">Belongs to the protein kinase superfamily. NEK Ser/Thr protein kinase family. NIMA subfamily.</text>
</comment>
<evidence type="ECO:0000256" key="7">
    <source>
        <dbReference type="ARBA" id="ARBA00022840"/>
    </source>
</evidence>
<keyword evidence="6" id="KW-0418">Kinase</keyword>
<evidence type="ECO:0000256" key="6">
    <source>
        <dbReference type="ARBA" id="ARBA00022777"/>
    </source>
</evidence>
<dbReference type="PANTHER" id="PTHR43289:SF14">
    <property type="entry name" value="LYMPHOKINE-ACTIVATED KILLER T-CELL-ORIGINATED PROTEIN KINASE"/>
    <property type="match status" value="1"/>
</dbReference>
<accession>A0A7R9BJL0</accession>
<evidence type="ECO:0000313" key="10">
    <source>
        <dbReference type="EMBL" id="CAD7276507.1"/>
    </source>
</evidence>
<organism evidence="10">
    <name type="scientific">Notodromas monacha</name>
    <dbReference type="NCBI Taxonomy" id="399045"/>
    <lineage>
        <taxon>Eukaryota</taxon>
        <taxon>Metazoa</taxon>
        <taxon>Ecdysozoa</taxon>
        <taxon>Arthropoda</taxon>
        <taxon>Crustacea</taxon>
        <taxon>Oligostraca</taxon>
        <taxon>Ostracoda</taxon>
        <taxon>Podocopa</taxon>
        <taxon>Podocopida</taxon>
        <taxon>Cypridocopina</taxon>
        <taxon>Cypridoidea</taxon>
        <taxon>Cyprididae</taxon>
        <taxon>Notodromas</taxon>
    </lineage>
</organism>
<gene>
    <name evidence="10" type="ORF">NMOB1V02_LOCUS4266</name>
</gene>
<dbReference type="PANTHER" id="PTHR43289">
    <property type="entry name" value="MITOGEN-ACTIVATED PROTEIN KINASE KINASE KINASE 20-RELATED"/>
    <property type="match status" value="1"/>
</dbReference>
<evidence type="ECO:0000256" key="8">
    <source>
        <dbReference type="ARBA" id="ARBA00023212"/>
    </source>
</evidence>
<evidence type="ECO:0000256" key="3">
    <source>
        <dbReference type="ARBA" id="ARBA00010886"/>
    </source>
</evidence>
<feature type="domain" description="Protein kinase" evidence="9">
    <location>
        <begin position="17"/>
        <end position="244"/>
    </location>
</feature>
<keyword evidence="8" id="KW-0206">Cytoskeleton</keyword>
<sequence length="244" mass="27493">MGDSGPARTNVIMLPACQFFADLGYGFGLTSYTITSHPDKRGLMRGIWSRISAQEILKEKISMRETESRHFCEEESACLRKLEHPNVLGCLAPLEALLTSPHFLQHYTTLKTLVYERLNSADPFPSSDVDKVARDLAFALEYLHNEVSYLHGDVQSGNVIVQGNFERVVLADFRVALKLDDDLTAPVAHYHGELLNLPPTKAWCPKEVLKKREVKVCHKAEMYAYGLTLYEMLALEFPHLDAAL</sequence>
<dbReference type="Gene3D" id="1.10.510.10">
    <property type="entry name" value="Transferase(Phosphotransferase) domain 1"/>
    <property type="match status" value="1"/>
</dbReference>
<evidence type="ECO:0000256" key="1">
    <source>
        <dbReference type="ARBA" id="ARBA00004300"/>
    </source>
</evidence>
<evidence type="ECO:0000256" key="4">
    <source>
        <dbReference type="ARBA" id="ARBA00022679"/>
    </source>
</evidence>
<dbReference type="InterPro" id="IPR011009">
    <property type="entry name" value="Kinase-like_dom_sf"/>
</dbReference>
<feature type="non-terminal residue" evidence="10">
    <location>
        <position position="1"/>
    </location>
</feature>
<evidence type="ECO:0000259" key="9">
    <source>
        <dbReference type="PROSITE" id="PS50011"/>
    </source>
</evidence>
<keyword evidence="4" id="KW-0808">Transferase</keyword>
<dbReference type="GO" id="GO:0004674">
    <property type="term" value="F:protein serine/threonine kinase activity"/>
    <property type="evidence" value="ECO:0007669"/>
    <property type="project" value="TreeGrafter"/>
</dbReference>
<proteinExistence type="inferred from homology"/>
<name>A0A7R9BJL0_9CRUS</name>
<dbReference type="InterPro" id="IPR000719">
    <property type="entry name" value="Prot_kinase_dom"/>
</dbReference>
<keyword evidence="8" id="KW-0963">Cytoplasm</keyword>
<dbReference type="Proteomes" id="UP000678499">
    <property type="component" value="Unassembled WGS sequence"/>
</dbReference>
<dbReference type="InterPro" id="IPR001245">
    <property type="entry name" value="Ser-Thr/Tyr_kinase_cat_dom"/>
</dbReference>
<keyword evidence="11" id="KW-1185">Reference proteome</keyword>
<dbReference type="EMBL" id="OA882679">
    <property type="protein sequence ID" value="CAD7276507.1"/>
    <property type="molecule type" value="Genomic_DNA"/>
</dbReference>
<evidence type="ECO:0000256" key="2">
    <source>
        <dbReference type="ARBA" id="ARBA00004647"/>
    </source>
</evidence>
<protein>
    <recommendedName>
        <fullName evidence="9">Protein kinase domain-containing protein</fullName>
    </recommendedName>
</protein>
<comment type="subcellular location">
    <subcellularLocation>
        <location evidence="1">Cytoplasm</location>
        <location evidence="1">Cytoskeleton</location>
        <location evidence="1">Microtubule organizing center</location>
        <location evidence="1">Centrosome</location>
    </subcellularLocation>
    <subcellularLocation>
        <location evidence="2">Cytoplasm</location>
        <location evidence="2">Cytoskeleton</location>
        <location evidence="2">Spindle pole</location>
    </subcellularLocation>
</comment>
<keyword evidence="5" id="KW-0547">Nucleotide-binding</keyword>
<evidence type="ECO:0000256" key="5">
    <source>
        <dbReference type="ARBA" id="ARBA00022741"/>
    </source>
</evidence>
<reference evidence="10" key="1">
    <citation type="submission" date="2020-11" db="EMBL/GenBank/DDBJ databases">
        <authorList>
            <person name="Tran Van P."/>
        </authorList>
    </citation>
    <scope>NUCLEOTIDE SEQUENCE</scope>
</reference>
<evidence type="ECO:0000313" key="11">
    <source>
        <dbReference type="Proteomes" id="UP000678499"/>
    </source>
</evidence>
<dbReference type="Pfam" id="PF07714">
    <property type="entry name" value="PK_Tyr_Ser-Thr"/>
    <property type="match status" value="1"/>
</dbReference>
<keyword evidence="7" id="KW-0067">ATP-binding</keyword>
<dbReference type="PROSITE" id="PS50011">
    <property type="entry name" value="PROTEIN_KINASE_DOM"/>
    <property type="match status" value="1"/>
</dbReference>
<dbReference type="GO" id="GO:0005524">
    <property type="term" value="F:ATP binding"/>
    <property type="evidence" value="ECO:0007669"/>
    <property type="project" value="UniProtKB-KW"/>
</dbReference>
<dbReference type="EMBL" id="CAJPEX010000642">
    <property type="protein sequence ID" value="CAG0916659.1"/>
    <property type="molecule type" value="Genomic_DNA"/>
</dbReference>
<dbReference type="SUPFAM" id="SSF56112">
    <property type="entry name" value="Protein kinase-like (PK-like)"/>
    <property type="match status" value="1"/>
</dbReference>